<dbReference type="EMBL" id="BSRI01000002">
    <property type="protein sequence ID" value="GLV59847.1"/>
    <property type="molecule type" value="Genomic_DNA"/>
</dbReference>
<sequence length="59" mass="6533">MDQCLVEALSVHVYCRSGVMYAVQECDVSGGGWGAHSGELAPCLYPQWDVFFERFEGVC</sequence>
<comment type="caution">
    <text evidence="1">The sequence shown here is derived from an EMBL/GenBank/DDBJ whole genome shotgun (WGS) entry which is preliminary data.</text>
</comment>
<evidence type="ECO:0008006" key="3">
    <source>
        <dbReference type="Google" id="ProtNLM"/>
    </source>
</evidence>
<reference evidence="1 2" key="1">
    <citation type="submission" date="2023-02" db="EMBL/GenBank/DDBJ databases">
        <title>Dictyobacter halimunensis sp. nov., a new member of the class Ktedonobacteria from forest soil in a geothermal area.</title>
        <authorList>
            <person name="Rachmania M.K."/>
            <person name="Ningsih F."/>
            <person name="Sakai Y."/>
            <person name="Yabe S."/>
            <person name="Yokota A."/>
            <person name="Sjamsuridzal W."/>
        </authorList>
    </citation>
    <scope>NUCLEOTIDE SEQUENCE [LARGE SCALE GENOMIC DNA]</scope>
    <source>
        <strain evidence="1 2">S3.2.2.5</strain>
    </source>
</reference>
<name>A0ABQ6G5D3_9CHLR</name>
<proteinExistence type="predicted"/>
<organism evidence="1 2">
    <name type="scientific">Dictyobacter halimunensis</name>
    <dbReference type="NCBI Taxonomy" id="3026934"/>
    <lineage>
        <taxon>Bacteria</taxon>
        <taxon>Bacillati</taxon>
        <taxon>Chloroflexota</taxon>
        <taxon>Ktedonobacteria</taxon>
        <taxon>Ktedonobacterales</taxon>
        <taxon>Dictyobacteraceae</taxon>
        <taxon>Dictyobacter</taxon>
    </lineage>
</organism>
<evidence type="ECO:0000313" key="1">
    <source>
        <dbReference type="EMBL" id="GLV59847.1"/>
    </source>
</evidence>
<protein>
    <recommendedName>
        <fullName evidence="3">SRCR domain-containing protein</fullName>
    </recommendedName>
</protein>
<gene>
    <name evidence="1" type="ORF">KDH_66710</name>
</gene>
<keyword evidence="2" id="KW-1185">Reference proteome</keyword>
<dbReference type="Proteomes" id="UP001344906">
    <property type="component" value="Unassembled WGS sequence"/>
</dbReference>
<accession>A0ABQ6G5D3</accession>
<evidence type="ECO:0000313" key="2">
    <source>
        <dbReference type="Proteomes" id="UP001344906"/>
    </source>
</evidence>